<organism evidence="1 2">
    <name type="scientific">Metarhizium robertsii</name>
    <dbReference type="NCBI Taxonomy" id="568076"/>
    <lineage>
        <taxon>Eukaryota</taxon>
        <taxon>Fungi</taxon>
        <taxon>Dikarya</taxon>
        <taxon>Ascomycota</taxon>
        <taxon>Pezizomycotina</taxon>
        <taxon>Sordariomycetes</taxon>
        <taxon>Hypocreomycetidae</taxon>
        <taxon>Hypocreales</taxon>
        <taxon>Clavicipitaceae</taxon>
        <taxon>Metarhizium</taxon>
    </lineage>
</organism>
<gene>
    <name evidence="1" type="ORF">X797_000653</name>
</gene>
<name>A0A0A1V8M5_9HYPO</name>
<sequence>MRVAPEIAGANIAINVYTIVLCITQTLEGSNAAQPSEPRAECNSSPRLRTKGCQDILRHVTTADSRLVQDDQDDISKSGAQQRVEFVLCQCENIPANGELAEMSIYNAEAL</sequence>
<dbReference type="AlphaFoldDB" id="A0A0A1V8M5"/>
<evidence type="ECO:0000313" key="1">
    <source>
        <dbReference type="EMBL" id="EXV05936.1"/>
    </source>
</evidence>
<proteinExistence type="predicted"/>
<evidence type="ECO:0000313" key="2">
    <source>
        <dbReference type="Proteomes" id="UP000030151"/>
    </source>
</evidence>
<reference evidence="1 2" key="1">
    <citation type="submission" date="2014-02" db="EMBL/GenBank/DDBJ databases">
        <title>The genome sequence of the entomopathogenic fungus Metarhizium robertsii ARSEF 2575.</title>
        <authorList>
            <person name="Giuliano Garisto Donzelli B."/>
            <person name="Roe B.A."/>
            <person name="Macmil S.L."/>
            <person name="Krasnoff S.B."/>
            <person name="Gibson D.M."/>
        </authorList>
    </citation>
    <scope>NUCLEOTIDE SEQUENCE [LARGE SCALE GENOMIC DNA]</scope>
    <source>
        <strain evidence="1 2">ARSEF 2575</strain>
    </source>
</reference>
<comment type="caution">
    <text evidence="1">The sequence shown here is derived from an EMBL/GenBank/DDBJ whole genome shotgun (WGS) entry which is preliminary data.</text>
</comment>
<accession>A0A0A1V8M5</accession>
<dbReference type="EMBL" id="JELW01000001">
    <property type="protein sequence ID" value="EXV05936.1"/>
    <property type="molecule type" value="Genomic_DNA"/>
</dbReference>
<dbReference type="Proteomes" id="UP000030151">
    <property type="component" value="Unassembled WGS sequence"/>
</dbReference>
<protein>
    <submittedName>
        <fullName evidence="1">Uncharacterized protein</fullName>
    </submittedName>
</protein>
<dbReference type="HOGENOM" id="CLU_2158992_0_0_1"/>